<evidence type="ECO:0000256" key="6">
    <source>
        <dbReference type="SAM" id="SignalP"/>
    </source>
</evidence>
<evidence type="ECO:0000256" key="3">
    <source>
        <dbReference type="ARBA" id="ARBA00023157"/>
    </source>
</evidence>
<dbReference type="InterPro" id="IPR001190">
    <property type="entry name" value="SRCR"/>
</dbReference>
<keyword evidence="9" id="KW-1185">Reference proteome</keyword>
<feature type="disulfide bond" evidence="5">
    <location>
        <begin position="54"/>
        <end position="115"/>
    </location>
</feature>
<dbReference type="FunFam" id="3.10.250.10:FF:000006">
    <property type="entry name" value="neurotrypsin isoform X2"/>
    <property type="match status" value="1"/>
</dbReference>
<feature type="disulfide bond" evidence="5">
    <location>
        <begin position="365"/>
        <end position="426"/>
    </location>
</feature>
<evidence type="ECO:0000256" key="2">
    <source>
        <dbReference type="ARBA" id="ARBA00022737"/>
    </source>
</evidence>
<organism evidence="8 9">
    <name type="scientific">Spermophilus dauricus</name>
    <name type="common">Daurian ground squirrel</name>
    <dbReference type="NCBI Taxonomy" id="99837"/>
    <lineage>
        <taxon>Eukaryota</taxon>
        <taxon>Metazoa</taxon>
        <taxon>Chordata</taxon>
        <taxon>Craniata</taxon>
        <taxon>Vertebrata</taxon>
        <taxon>Euteleostomi</taxon>
        <taxon>Mammalia</taxon>
        <taxon>Eutheria</taxon>
        <taxon>Euarchontoglires</taxon>
        <taxon>Glires</taxon>
        <taxon>Rodentia</taxon>
        <taxon>Sciuromorpha</taxon>
        <taxon>Sciuridae</taxon>
        <taxon>Xerinae</taxon>
        <taxon>Marmotini</taxon>
        <taxon>Spermophilus</taxon>
    </lineage>
</organism>
<name>A0A8C9P3T3_SPEDA</name>
<dbReference type="FunFam" id="3.10.250.10:FF:000009">
    <property type="entry name" value="WC1"/>
    <property type="match status" value="1"/>
</dbReference>
<dbReference type="PANTHER" id="PTHR48071">
    <property type="entry name" value="SRCR DOMAIN-CONTAINING PROTEIN"/>
    <property type="match status" value="1"/>
</dbReference>
<dbReference type="AlphaFoldDB" id="A0A8C9P3T3"/>
<dbReference type="SUPFAM" id="SSF56487">
    <property type="entry name" value="SRCR-like"/>
    <property type="match status" value="4"/>
</dbReference>
<accession>A0A8C9P3T3</accession>
<feature type="chain" id="PRO_5034139733" description="SRCR domain-containing protein" evidence="6">
    <location>
        <begin position="21"/>
        <end position="437"/>
    </location>
</feature>
<dbReference type="Pfam" id="PF00530">
    <property type="entry name" value="SRCR"/>
    <property type="match status" value="4"/>
</dbReference>
<feature type="domain" description="SRCR" evidence="7">
    <location>
        <begin position="13"/>
        <end position="116"/>
    </location>
</feature>
<dbReference type="GO" id="GO:0004252">
    <property type="term" value="F:serine-type endopeptidase activity"/>
    <property type="evidence" value="ECO:0007669"/>
    <property type="project" value="TreeGrafter"/>
</dbReference>
<sequence>DFPWGLWLWPCLILTMEGAGYPKREYGQRCVFYQGVWGTVCDDLWDLSEANIVCRQLECGRAISALGEAHFGEGSGKILLDDVHCGGHERHLGECSHAGWFSHNCGHQEDASVICSGNPEPLQMGPKLRLVGGSGRCSGRVEVLHQGAWGTVCDDLWDLNEAEVVCRQLECGQAMSALGKAHFGPGSGDIFLDNLQCAGVERHLGQGLAHHISVCLLCLEDGPGLRLVGGSGRCSGRVEVLHQGTWGTVCDDLWDLNEAKVVCRQLECGQAISGPGGAYFGPGSGDIFLDNLQCSGVERHLDQCAHLGWSEHNCDHHEDASVICSGLRLVGGSGRCSGRVEVLHQGSWGTVCDDLWDLKEAEVVCRQLGCGQAIAAPGKAHFGPGSGDILLDNIQCSGSEGHLGQCPSSGWSDHNCGHHEDAGVVCSVAHCRYPRSF</sequence>
<evidence type="ECO:0000259" key="7">
    <source>
        <dbReference type="PROSITE" id="PS50287"/>
    </source>
</evidence>
<feature type="domain" description="SRCR" evidence="7">
    <location>
        <begin position="225"/>
        <end position="325"/>
    </location>
</feature>
<evidence type="ECO:0000256" key="4">
    <source>
        <dbReference type="ARBA" id="ARBA00023180"/>
    </source>
</evidence>
<feature type="disulfide bond" evidence="5">
    <location>
        <begin position="294"/>
        <end position="304"/>
    </location>
</feature>
<feature type="disulfide bond" evidence="5">
    <location>
        <begin position="263"/>
        <end position="324"/>
    </location>
</feature>
<protein>
    <recommendedName>
        <fullName evidence="7">SRCR domain-containing protein</fullName>
    </recommendedName>
</protein>
<feature type="disulfide bond" evidence="5">
    <location>
        <begin position="352"/>
        <end position="416"/>
    </location>
</feature>
<feature type="domain" description="SRCR" evidence="7">
    <location>
        <begin position="128"/>
        <end position="215"/>
    </location>
</feature>
<keyword evidence="1 6" id="KW-0732">Signal</keyword>
<keyword evidence="4" id="KW-0325">Glycoprotein</keyword>
<dbReference type="GO" id="GO:0031638">
    <property type="term" value="P:zymogen activation"/>
    <property type="evidence" value="ECO:0007669"/>
    <property type="project" value="TreeGrafter"/>
</dbReference>
<feature type="disulfide bond" evidence="5">
    <location>
        <begin position="396"/>
        <end position="406"/>
    </location>
</feature>
<evidence type="ECO:0000313" key="8">
    <source>
        <dbReference type="Ensembl" id="ENSSDAP00000001939.1"/>
    </source>
</evidence>
<proteinExistence type="predicted"/>
<dbReference type="SMART" id="SM00202">
    <property type="entry name" value="SR"/>
    <property type="match status" value="4"/>
</dbReference>
<feature type="disulfide bond" evidence="5">
    <location>
        <begin position="41"/>
        <end position="105"/>
    </location>
</feature>
<dbReference type="Proteomes" id="UP000694422">
    <property type="component" value="Unplaced"/>
</dbReference>
<dbReference type="Gene3D" id="3.10.250.10">
    <property type="entry name" value="SRCR-like domain"/>
    <property type="match status" value="4"/>
</dbReference>
<evidence type="ECO:0000313" key="9">
    <source>
        <dbReference type="Proteomes" id="UP000694422"/>
    </source>
</evidence>
<dbReference type="FunFam" id="3.10.250.10:FF:000003">
    <property type="entry name" value="Deleted in malignant brain tumors 1"/>
    <property type="match status" value="2"/>
</dbReference>
<dbReference type="PROSITE" id="PS00420">
    <property type="entry name" value="SRCR_1"/>
    <property type="match status" value="1"/>
</dbReference>
<dbReference type="GO" id="GO:0005886">
    <property type="term" value="C:plasma membrane"/>
    <property type="evidence" value="ECO:0007669"/>
    <property type="project" value="TreeGrafter"/>
</dbReference>
<dbReference type="PRINTS" id="PR00258">
    <property type="entry name" value="SPERACTRCPTR"/>
</dbReference>
<dbReference type="InterPro" id="IPR036772">
    <property type="entry name" value="SRCR-like_dom_sf"/>
</dbReference>
<reference evidence="8" key="2">
    <citation type="submission" date="2025-09" db="UniProtKB">
        <authorList>
            <consortium name="Ensembl"/>
        </authorList>
    </citation>
    <scope>IDENTIFICATION</scope>
</reference>
<feature type="signal peptide" evidence="6">
    <location>
        <begin position="1"/>
        <end position="20"/>
    </location>
</feature>
<dbReference type="PANTHER" id="PTHR48071:SF27">
    <property type="entry name" value="SCAVENGER RECEPTOR CYSTEINE-RICH TYPE 1 PROTEIN M130-LIKE"/>
    <property type="match status" value="1"/>
</dbReference>
<keyword evidence="2" id="KW-0677">Repeat</keyword>
<feature type="domain" description="SRCR" evidence="7">
    <location>
        <begin position="327"/>
        <end position="427"/>
    </location>
</feature>
<dbReference type="PROSITE" id="PS50287">
    <property type="entry name" value="SRCR_2"/>
    <property type="match status" value="4"/>
</dbReference>
<comment type="caution">
    <text evidence="5">Lacks conserved residue(s) required for the propagation of feature annotation.</text>
</comment>
<feature type="disulfide bond" evidence="5">
    <location>
        <begin position="250"/>
        <end position="314"/>
    </location>
</feature>
<dbReference type="Ensembl" id="ENSSDAT00000002245.1">
    <property type="protein sequence ID" value="ENSSDAP00000001939.1"/>
    <property type="gene ID" value="ENSSDAG00000001870.1"/>
</dbReference>
<evidence type="ECO:0000256" key="1">
    <source>
        <dbReference type="ARBA" id="ARBA00022729"/>
    </source>
</evidence>
<reference evidence="8" key="1">
    <citation type="submission" date="2025-08" db="UniProtKB">
        <authorList>
            <consortium name="Ensembl"/>
        </authorList>
    </citation>
    <scope>IDENTIFICATION</scope>
</reference>
<feature type="disulfide bond" evidence="5">
    <location>
        <begin position="85"/>
        <end position="95"/>
    </location>
</feature>
<evidence type="ECO:0000256" key="5">
    <source>
        <dbReference type="PROSITE-ProRule" id="PRU00196"/>
    </source>
</evidence>
<keyword evidence="3 5" id="KW-1015">Disulfide bond</keyword>